<proteinExistence type="predicted"/>
<dbReference type="AlphaFoldDB" id="A0A292PLA5"/>
<accession>A0A292PLA5</accession>
<feature type="region of interest" description="Disordered" evidence="1">
    <location>
        <begin position="78"/>
        <end position="100"/>
    </location>
</feature>
<protein>
    <submittedName>
        <fullName evidence="2">Uncharacterized protein</fullName>
    </submittedName>
</protein>
<reference evidence="2" key="1">
    <citation type="submission" date="2015-10" db="EMBL/GenBank/DDBJ databases">
        <authorList>
            <person name="Regsiter A."/>
            <person name="william w."/>
        </authorList>
    </citation>
    <scope>NUCLEOTIDE SEQUENCE</scope>
    <source>
        <strain evidence="2">Montdore</strain>
    </source>
</reference>
<evidence type="ECO:0000256" key="1">
    <source>
        <dbReference type="SAM" id="MobiDB-lite"/>
    </source>
</evidence>
<organism evidence="2 3">
    <name type="scientific">Tuber aestivum</name>
    <name type="common">summer truffle</name>
    <dbReference type="NCBI Taxonomy" id="59557"/>
    <lineage>
        <taxon>Eukaryota</taxon>
        <taxon>Fungi</taxon>
        <taxon>Dikarya</taxon>
        <taxon>Ascomycota</taxon>
        <taxon>Pezizomycotina</taxon>
        <taxon>Pezizomycetes</taxon>
        <taxon>Pezizales</taxon>
        <taxon>Tuberaceae</taxon>
        <taxon>Tuber</taxon>
    </lineage>
</organism>
<evidence type="ECO:0000313" key="3">
    <source>
        <dbReference type="Proteomes" id="UP001412239"/>
    </source>
</evidence>
<feature type="compositionally biased region" description="Basic and acidic residues" evidence="1">
    <location>
        <begin position="78"/>
        <end position="88"/>
    </location>
</feature>
<evidence type="ECO:0000313" key="2">
    <source>
        <dbReference type="EMBL" id="CUS08296.1"/>
    </source>
</evidence>
<dbReference type="EMBL" id="LN891140">
    <property type="protein sequence ID" value="CUS08296.1"/>
    <property type="molecule type" value="Genomic_DNA"/>
</dbReference>
<dbReference type="Proteomes" id="UP001412239">
    <property type="component" value="Unassembled WGS sequence"/>
</dbReference>
<keyword evidence="3" id="KW-1185">Reference proteome</keyword>
<gene>
    <name evidence="2" type="ORF">GSTUAT00007607001</name>
</gene>
<name>A0A292PLA5_9PEZI</name>
<sequence>MIHTTRARGLQYPLHCRYQTVPNNSGIRGAEYWMPAPPPANRAVQPTGVIHNKSLGIRAHLHPWAKHHMICEREEIYQDGGKKQESKNRAKNVKQFEFTL</sequence>